<proteinExistence type="inferred from homology"/>
<comment type="similarity">
    <text evidence="3">Belongs to the WHI5/NRM1 family.</text>
</comment>
<dbReference type="Pfam" id="PF08528">
    <property type="entry name" value="Whi5"/>
    <property type="match status" value="1"/>
</dbReference>
<dbReference type="KEGG" id="erc:Ecym_2119"/>
<comment type="subcellular location">
    <subcellularLocation>
        <location evidence="2">Cytoplasm</location>
    </subcellularLocation>
    <subcellularLocation>
        <location evidence="1">Nucleus</location>
    </subcellularLocation>
</comment>
<evidence type="ECO:0000256" key="7">
    <source>
        <dbReference type="ARBA" id="ARBA00023163"/>
    </source>
</evidence>
<evidence type="ECO:0000313" key="11">
    <source>
        <dbReference type="Proteomes" id="UP000006790"/>
    </source>
</evidence>
<evidence type="ECO:0000313" key="10">
    <source>
        <dbReference type="EMBL" id="AET37872.1"/>
    </source>
</evidence>
<protein>
    <submittedName>
        <fullName evidence="10">Uncharacterized protein</fullName>
    </submittedName>
</protein>
<evidence type="ECO:0000256" key="9">
    <source>
        <dbReference type="SAM" id="MobiDB-lite"/>
    </source>
</evidence>
<keyword evidence="7" id="KW-0804">Transcription</keyword>
<reference evidence="11" key="1">
    <citation type="journal article" date="2012" name="G3 (Bethesda)">
        <title>Pichia sorbitophila, an interspecies yeast hybrid reveals early steps of genome resolution following polyploidization.</title>
        <authorList>
            <person name="Leh Louis V."/>
            <person name="Despons L."/>
            <person name="Friedrich A."/>
            <person name="Martin T."/>
            <person name="Durrens P."/>
            <person name="Casaregola S."/>
            <person name="Neuveglise C."/>
            <person name="Fairhead C."/>
            <person name="Marck C."/>
            <person name="Cruz J.A."/>
            <person name="Straub M.L."/>
            <person name="Kugler V."/>
            <person name="Sacerdot C."/>
            <person name="Uzunov Z."/>
            <person name="Thierry A."/>
            <person name="Weiss S."/>
            <person name="Bleykasten C."/>
            <person name="De Montigny J."/>
            <person name="Jacques N."/>
            <person name="Jung P."/>
            <person name="Lemaire M."/>
            <person name="Mallet S."/>
            <person name="Morel G."/>
            <person name="Richard G.F."/>
            <person name="Sarkar A."/>
            <person name="Savel G."/>
            <person name="Schacherer J."/>
            <person name="Seret M.L."/>
            <person name="Talla E."/>
            <person name="Samson G."/>
            <person name="Jubin C."/>
            <person name="Poulain J."/>
            <person name="Vacherie B."/>
            <person name="Barbe V."/>
            <person name="Pelletier E."/>
            <person name="Sherman D.J."/>
            <person name="Westhof E."/>
            <person name="Weissenbach J."/>
            <person name="Baret P.V."/>
            <person name="Wincker P."/>
            <person name="Gaillardin C."/>
            <person name="Dujon B."/>
            <person name="Souciet J.L."/>
        </authorList>
    </citation>
    <scope>NUCLEOTIDE SEQUENCE [LARGE SCALE GENOMIC DNA]</scope>
    <source>
        <strain evidence="11">CBS 270.75 / DBVPG 7215 / KCTC 17166 / NRRL Y-17582</strain>
    </source>
</reference>
<dbReference type="AlphaFoldDB" id="G8JPM3"/>
<evidence type="ECO:0000256" key="5">
    <source>
        <dbReference type="ARBA" id="ARBA00022491"/>
    </source>
</evidence>
<dbReference type="GO" id="GO:0005634">
    <property type="term" value="C:nucleus"/>
    <property type="evidence" value="ECO:0007669"/>
    <property type="project" value="UniProtKB-SubCell"/>
</dbReference>
<name>G8JPM3_ERECY</name>
<accession>G8JPM3</accession>
<evidence type="ECO:0000256" key="6">
    <source>
        <dbReference type="ARBA" id="ARBA00023015"/>
    </source>
</evidence>
<keyword evidence="6" id="KW-0805">Transcription regulation</keyword>
<keyword evidence="8" id="KW-0539">Nucleus</keyword>
<feature type="region of interest" description="Disordered" evidence="9">
    <location>
        <begin position="1"/>
        <end position="86"/>
    </location>
</feature>
<evidence type="ECO:0000256" key="3">
    <source>
        <dbReference type="ARBA" id="ARBA00006922"/>
    </source>
</evidence>
<feature type="compositionally biased region" description="Polar residues" evidence="9">
    <location>
        <begin position="46"/>
        <end position="60"/>
    </location>
</feature>
<evidence type="ECO:0000256" key="1">
    <source>
        <dbReference type="ARBA" id="ARBA00004123"/>
    </source>
</evidence>
<sequence>MRSVRSPLQEFSSSKINRLVQKPGGKEVGVGKRSGSPVLQGRVQLVENNNRGGKTETPLQSLPKKLSMDGGQFTQSPKRGHGIYQPSSRMLATPTDSDELIMPNTSTTCPGSYKKQVEIIKARLQLAYYKYRTNQSHLNFRELKQRHMAGKSVRKLACTTNSCSLRTPVKPASASIVQKQPACLSPSNTPMSVKAAKSLLQLLSASSSVNSKNKPTATPVL</sequence>
<dbReference type="HOGENOM" id="CLU_1250843_0_0_1"/>
<dbReference type="FunCoup" id="G8JPM3">
    <property type="interactions" value="85"/>
</dbReference>
<dbReference type="GO" id="GO:0005737">
    <property type="term" value="C:cytoplasm"/>
    <property type="evidence" value="ECO:0007669"/>
    <property type="project" value="UniProtKB-SubCell"/>
</dbReference>
<dbReference type="InterPro" id="IPR013734">
    <property type="entry name" value="TF_Nrm1/Whi5"/>
</dbReference>
<dbReference type="Proteomes" id="UP000006790">
    <property type="component" value="Chromosome 2"/>
</dbReference>
<dbReference type="GeneID" id="11473005"/>
<keyword evidence="11" id="KW-1185">Reference proteome</keyword>
<dbReference type="InParanoid" id="G8JPM3"/>
<evidence type="ECO:0000256" key="4">
    <source>
        <dbReference type="ARBA" id="ARBA00022490"/>
    </source>
</evidence>
<organism evidence="10 11">
    <name type="scientific">Eremothecium cymbalariae (strain CBS 270.75 / DBVPG 7215 / KCTC 17166 / NRRL Y-17582)</name>
    <name type="common">Yeast</name>
    <dbReference type="NCBI Taxonomy" id="931890"/>
    <lineage>
        <taxon>Eukaryota</taxon>
        <taxon>Fungi</taxon>
        <taxon>Dikarya</taxon>
        <taxon>Ascomycota</taxon>
        <taxon>Saccharomycotina</taxon>
        <taxon>Saccharomycetes</taxon>
        <taxon>Saccharomycetales</taxon>
        <taxon>Saccharomycetaceae</taxon>
        <taxon>Eremothecium</taxon>
    </lineage>
</organism>
<dbReference type="EMBL" id="CP002498">
    <property type="protein sequence ID" value="AET37872.1"/>
    <property type="molecule type" value="Genomic_DNA"/>
</dbReference>
<evidence type="ECO:0000256" key="8">
    <source>
        <dbReference type="ARBA" id="ARBA00023242"/>
    </source>
</evidence>
<dbReference type="OrthoDB" id="4061338at2759"/>
<keyword evidence="5" id="KW-0678">Repressor</keyword>
<evidence type="ECO:0000256" key="2">
    <source>
        <dbReference type="ARBA" id="ARBA00004496"/>
    </source>
</evidence>
<gene>
    <name evidence="10" type="ordered locus">Ecym_2119</name>
</gene>
<dbReference type="RefSeq" id="XP_003644689.1">
    <property type="nucleotide sequence ID" value="XM_003644641.1"/>
</dbReference>
<keyword evidence="4" id="KW-0963">Cytoplasm</keyword>